<keyword evidence="6" id="KW-0325">Glycoprotein</keyword>
<evidence type="ECO:0000313" key="11">
    <source>
        <dbReference type="Proteomes" id="UP001219934"/>
    </source>
</evidence>
<evidence type="ECO:0000256" key="1">
    <source>
        <dbReference type="ARBA" id="ARBA00004370"/>
    </source>
</evidence>
<dbReference type="InterPro" id="IPR007110">
    <property type="entry name" value="Ig-like_dom"/>
</dbReference>
<protein>
    <recommendedName>
        <fullName evidence="9">Ig-like domain-containing protein</fullName>
    </recommendedName>
</protein>
<organism evidence="10 11">
    <name type="scientific">Pogonophryne albipinna</name>
    <dbReference type="NCBI Taxonomy" id="1090488"/>
    <lineage>
        <taxon>Eukaryota</taxon>
        <taxon>Metazoa</taxon>
        <taxon>Chordata</taxon>
        <taxon>Craniata</taxon>
        <taxon>Vertebrata</taxon>
        <taxon>Euteleostomi</taxon>
        <taxon>Actinopterygii</taxon>
        <taxon>Neopterygii</taxon>
        <taxon>Teleostei</taxon>
        <taxon>Neoteleostei</taxon>
        <taxon>Acanthomorphata</taxon>
        <taxon>Eupercaria</taxon>
        <taxon>Perciformes</taxon>
        <taxon>Notothenioidei</taxon>
        <taxon>Pogonophryne</taxon>
    </lineage>
</organism>
<proteinExistence type="predicted"/>
<keyword evidence="7" id="KW-0812">Transmembrane</keyword>
<feature type="domain" description="Ig-like" evidence="9">
    <location>
        <begin position="19"/>
        <end position="131"/>
    </location>
</feature>
<dbReference type="SUPFAM" id="SSF48726">
    <property type="entry name" value="Immunoglobulin"/>
    <property type="match status" value="1"/>
</dbReference>
<comment type="subcellular location">
    <subcellularLocation>
        <location evidence="1">Membrane</location>
    </subcellularLocation>
</comment>
<dbReference type="Proteomes" id="UP001219934">
    <property type="component" value="Unassembled WGS sequence"/>
</dbReference>
<keyword evidence="4 7" id="KW-0472">Membrane</keyword>
<dbReference type="PROSITE" id="PS50835">
    <property type="entry name" value="IG_LIKE"/>
    <property type="match status" value="1"/>
</dbReference>
<dbReference type="EMBL" id="JAPTMU010000015">
    <property type="protein sequence ID" value="KAJ4931231.1"/>
    <property type="molecule type" value="Genomic_DNA"/>
</dbReference>
<evidence type="ECO:0000313" key="10">
    <source>
        <dbReference type="EMBL" id="KAJ4931231.1"/>
    </source>
</evidence>
<evidence type="ECO:0000256" key="5">
    <source>
        <dbReference type="ARBA" id="ARBA00023157"/>
    </source>
</evidence>
<reference evidence="10" key="1">
    <citation type="submission" date="2022-11" db="EMBL/GenBank/DDBJ databases">
        <title>Chromosome-level genome of Pogonophryne albipinna.</title>
        <authorList>
            <person name="Jo E."/>
        </authorList>
    </citation>
    <scope>NUCLEOTIDE SEQUENCE</scope>
    <source>
        <strain evidence="10">SGF0006</strain>
        <tissue evidence="10">Muscle</tissue>
    </source>
</reference>
<dbReference type="GO" id="GO:0016020">
    <property type="term" value="C:membrane"/>
    <property type="evidence" value="ECO:0007669"/>
    <property type="project" value="UniProtKB-SubCell"/>
</dbReference>
<dbReference type="AlphaFoldDB" id="A0AAD6AUX9"/>
<evidence type="ECO:0000256" key="3">
    <source>
        <dbReference type="ARBA" id="ARBA00022737"/>
    </source>
</evidence>
<keyword evidence="2 8" id="KW-0732">Signal</keyword>
<dbReference type="PANTHER" id="PTHR23277:SF108">
    <property type="entry name" value="FASCICLIN-3"/>
    <property type="match status" value="1"/>
</dbReference>
<evidence type="ECO:0000256" key="8">
    <source>
        <dbReference type="SAM" id="SignalP"/>
    </source>
</evidence>
<dbReference type="Pfam" id="PF07686">
    <property type="entry name" value="V-set"/>
    <property type="match status" value="1"/>
</dbReference>
<dbReference type="Gene3D" id="2.60.40.10">
    <property type="entry name" value="Immunoglobulins"/>
    <property type="match status" value="1"/>
</dbReference>
<dbReference type="InterPro" id="IPR051427">
    <property type="entry name" value="Nectin/Nectin-like"/>
</dbReference>
<dbReference type="SMART" id="SM00409">
    <property type="entry name" value="IG"/>
    <property type="match status" value="1"/>
</dbReference>
<evidence type="ECO:0000256" key="4">
    <source>
        <dbReference type="ARBA" id="ARBA00023136"/>
    </source>
</evidence>
<keyword evidence="11" id="KW-1185">Reference proteome</keyword>
<evidence type="ECO:0000259" key="9">
    <source>
        <dbReference type="PROSITE" id="PS50835"/>
    </source>
</evidence>
<dbReference type="InterPro" id="IPR013783">
    <property type="entry name" value="Ig-like_fold"/>
</dbReference>
<dbReference type="InterPro" id="IPR013106">
    <property type="entry name" value="Ig_V-set"/>
</dbReference>
<sequence length="237" mass="26108">MKTCSKSPAMLLIYIMLLPVLEAQEVKVQPEVTGYLGEEVTLRCQFIPGTEDDIISQVQWELETPAGEEILIIVSKGESEVTVHNSSLKGRVKIAEQSLIIGDVEMGDAGSYTCSVTAYPSGSFEGTTKLNVQEQKPLSAGTVSAIVIAVMLLLGIVAAIVYFIFIRKRDPKVRHRVYIDTDGPVMDESRQSVLKRDVDVVYSAVRLKTSRDAPPDEEHTADDVTYAEVVVVRHQLQ</sequence>
<feature type="signal peptide" evidence="8">
    <location>
        <begin position="1"/>
        <end position="23"/>
    </location>
</feature>
<accession>A0AAD6AUX9</accession>
<evidence type="ECO:0000256" key="7">
    <source>
        <dbReference type="SAM" id="Phobius"/>
    </source>
</evidence>
<feature type="chain" id="PRO_5042238923" description="Ig-like domain-containing protein" evidence="8">
    <location>
        <begin position="24"/>
        <end position="237"/>
    </location>
</feature>
<dbReference type="PANTHER" id="PTHR23277">
    <property type="entry name" value="NECTIN-RELATED"/>
    <property type="match status" value="1"/>
</dbReference>
<comment type="caution">
    <text evidence="10">The sequence shown here is derived from an EMBL/GenBank/DDBJ whole genome shotgun (WGS) entry which is preliminary data.</text>
</comment>
<dbReference type="InterPro" id="IPR036179">
    <property type="entry name" value="Ig-like_dom_sf"/>
</dbReference>
<keyword evidence="3" id="KW-0677">Repeat</keyword>
<dbReference type="GO" id="GO:0007156">
    <property type="term" value="P:homophilic cell adhesion via plasma membrane adhesion molecules"/>
    <property type="evidence" value="ECO:0007669"/>
    <property type="project" value="TreeGrafter"/>
</dbReference>
<dbReference type="GO" id="GO:0005912">
    <property type="term" value="C:adherens junction"/>
    <property type="evidence" value="ECO:0007669"/>
    <property type="project" value="TreeGrafter"/>
</dbReference>
<dbReference type="GO" id="GO:0007157">
    <property type="term" value="P:heterophilic cell-cell adhesion via plasma membrane cell adhesion molecules"/>
    <property type="evidence" value="ECO:0007669"/>
    <property type="project" value="TreeGrafter"/>
</dbReference>
<evidence type="ECO:0000256" key="2">
    <source>
        <dbReference type="ARBA" id="ARBA00022729"/>
    </source>
</evidence>
<feature type="transmembrane region" description="Helical" evidence="7">
    <location>
        <begin position="143"/>
        <end position="166"/>
    </location>
</feature>
<name>A0AAD6AUX9_9TELE</name>
<keyword evidence="5" id="KW-1015">Disulfide bond</keyword>
<evidence type="ECO:0000256" key="6">
    <source>
        <dbReference type="ARBA" id="ARBA00023180"/>
    </source>
</evidence>
<gene>
    <name evidence="10" type="ORF">JOQ06_025529</name>
</gene>
<keyword evidence="7" id="KW-1133">Transmembrane helix</keyword>
<dbReference type="InterPro" id="IPR003599">
    <property type="entry name" value="Ig_sub"/>
</dbReference>